<feature type="domain" description="Protein kinase" evidence="5">
    <location>
        <begin position="29"/>
        <end position="294"/>
    </location>
</feature>
<dbReference type="GO" id="GO:0005524">
    <property type="term" value="F:ATP binding"/>
    <property type="evidence" value="ECO:0007669"/>
    <property type="project" value="UniProtKB-UniRule"/>
</dbReference>
<accession>A0A9P0EW58</accession>
<sequence length="371" mass="42623">MRSEKSNGSSIIHRVQEMELDEVELESEYDIEKTLGEGCFAKVLLAVHRKCNTKVVLKAVHSEMTSLKAFFREFHYSYHLSPHPNILSSYPVAFKADDCYVFAQEHAPYGDLAAVIREGGLPEDACKRVAQQLTSALEFLHSKQLVHRDIKLENVLVFAPDLSKIKLCDFGETRREGCLVSKVKCTWHPFLPPEVCEAVSKEKFICRTAADCWQVAIVLFVCLTGSPPWKSADLADTDFSNFLKWQKRRTTKLPHNFRKFTPRTLRMFRRLLEQKPEKRAPVTEVNKYLKDAWLTDTSPLQRKNSDNLYLNCKDDDDDDIKHVSDVSKTRLRKFLNSYGLETTVDQKAVAKRVWEWVLSCDNNADSALDVT</sequence>
<dbReference type="PANTHER" id="PTHR24359:SF26">
    <property type="entry name" value="SERINE_THREONINE-PROTEIN KINASE MENG-PO"/>
    <property type="match status" value="1"/>
</dbReference>
<dbReference type="Proteomes" id="UP001152759">
    <property type="component" value="Chromosome 1"/>
</dbReference>
<dbReference type="InterPro" id="IPR008271">
    <property type="entry name" value="Ser/Thr_kinase_AS"/>
</dbReference>
<dbReference type="KEGG" id="btab:109037177"/>
<dbReference type="PANTHER" id="PTHR24359">
    <property type="entry name" value="SERINE/THREONINE-PROTEIN KINASE SBK1"/>
    <property type="match status" value="1"/>
</dbReference>
<evidence type="ECO:0000259" key="5">
    <source>
        <dbReference type="PROSITE" id="PS50011"/>
    </source>
</evidence>
<evidence type="ECO:0000313" key="6">
    <source>
        <dbReference type="EMBL" id="CAH0381296.1"/>
    </source>
</evidence>
<proteinExistence type="inferred from homology"/>
<comment type="similarity">
    <text evidence="4">Belongs to the protein kinase superfamily.</text>
</comment>
<evidence type="ECO:0000256" key="2">
    <source>
        <dbReference type="ARBA" id="ARBA00022840"/>
    </source>
</evidence>
<dbReference type="EMBL" id="OU963862">
    <property type="protein sequence ID" value="CAH0381296.1"/>
    <property type="molecule type" value="Genomic_DNA"/>
</dbReference>
<dbReference type="SUPFAM" id="SSF56112">
    <property type="entry name" value="Protein kinase-like (PK-like)"/>
    <property type="match status" value="1"/>
</dbReference>
<dbReference type="InterPro" id="IPR000719">
    <property type="entry name" value="Prot_kinase_dom"/>
</dbReference>
<keyword evidence="2 3" id="KW-0067">ATP-binding</keyword>
<keyword evidence="4" id="KW-0418">Kinase</keyword>
<dbReference type="AlphaFoldDB" id="A0A9P0EW58"/>
<name>A0A9P0EW58_BEMTA</name>
<feature type="binding site" evidence="3">
    <location>
        <position position="58"/>
    </location>
    <ligand>
        <name>ATP</name>
        <dbReference type="ChEBI" id="CHEBI:30616"/>
    </ligand>
</feature>
<dbReference type="PROSITE" id="PS00108">
    <property type="entry name" value="PROTEIN_KINASE_ST"/>
    <property type="match status" value="1"/>
</dbReference>
<keyword evidence="4" id="KW-0808">Transferase</keyword>
<dbReference type="Gene3D" id="1.10.510.10">
    <property type="entry name" value="Transferase(Phosphotransferase) domain 1"/>
    <property type="match status" value="1"/>
</dbReference>
<protein>
    <recommendedName>
        <fullName evidence="5">Protein kinase domain-containing protein</fullName>
    </recommendedName>
</protein>
<dbReference type="InterPro" id="IPR011009">
    <property type="entry name" value="Kinase-like_dom_sf"/>
</dbReference>
<evidence type="ECO:0000256" key="3">
    <source>
        <dbReference type="PROSITE-ProRule" id="PRU10141"/>
    </source>
</evidence>
<organism evidence="6 7">
    <name type="scientific">Bemisia tabaci</name>
    <name type="common">Sweetpotato whitefly</name>
    <name type="synonym">Aleurodes tabaci</name>
    <dbReference type="NCBI Taxonomy" id="7038"/>
    <lineage>
        <taxon>Eukaryota</taxon>
        <taxon>Metazoa</taxon>
        <taxon>Ecdysozoa</taxon>
        <taxon>Arthropoda</taxon>
        <taxon>Hexapoda</taxon>
        <taxon>Insecta</taxon>
        <taxon>Pterygota</taxon>
        <taxon>Neoptera</taxon>
        <taxon>Paraneoptera</taxon>
        <taxon>Hemiptera</taxon>
        <taxon>Sternorrhyncha</taxon>
        <taxon>Aleyrodoidea</taxon>
        <taxon>Aleyrodidae</taxon>
        <taxon>Aleyrodinae</taxon>
        <taxon>Bemisia</taxon>
    </lineage>
</organism>
<reference evidence="6" key="1">
    <citation type="submission" date="2021-12" db="EMBL/GenBank/DDBJ databases">
        <authorList>
            <person name="King R."/>
        </authorList>
    </citation>
    <scope>NUCLEOTIDE SEQUENCE</scope>
</reference>
<evidence type="ECO:0000256" key="4">
    <source>
        <dbReference type="RuleBase" id="RU000304"/>
    </source>
</evidence>
<dbReference type="Pfam" id="PF00069">
    <property type="entry name" value="Pkinase"/>
    <property type="match status" value="1"/>
</dbReference>
<dbReference type="SMART" id="SM00220">
    <property type="entry name" value="S_TKc"/>
    <property type="match status" value="1"/>
</dbReference>
<dbReference type="InterPro" id="IPR017441">
    <property type="entry name" value="Protein_kinase_ATP_BS"/>
</dbReference>
<keyword evidence="7" id="KW-1185">Reference proteome</keyword>
<keyword evidence="4" id="KW-0723">Serine/threonine-protein kinase</keyword>
<gene>
    <name evidence="6" type="ORF">BEMITA_LOCUS961</name>
</gene>
<dbReference type="PROSITE" id="PS00107">
    <property type="entry name" value="PROTEIN_KINASE_ATP"/>
    <property type="match status" value="1"/>
</dbReference>
<evidence type="ECO:0000313" key="7">
    <source>
        <dbReference type="Proteomes" id="UP001152759"/>
    </source>
</evidence>
<evidence type="ECO:0000256" key="1">
    <source>
        <dbReference type="ARBA" id="ARBA00022741"/>
    </source>
</evidence>
<dbReference type="PROSITE" id="PS50011">
    <property type="entry name" value="PROTEIN_KINASE_DOM"/>
    <property type="match status" value="1"/>
</dbReference>
<dbReference type="GO" id="GO:0004674">
    <property type="term" value="F:protein serine/threonine kinase activity"/>
    <property type="evidence" value="ECO:0007669"/>
    <property type="project" value="UniProtKB-KW"/>
</dbReference>
<keyword evidence="1 3" id="KW-0547">Nucleotide-binding</keyword>